<sequence length="93" mass="10727">MREPKVNKTVVGQIVRHINHHGGVFQYWNVGIEEEGSDRNRSTGHLPMRFDIRNSDDARATMSHLLDMGLMADDEYDTDPTILFIHAHTLIER</sequence>
<dbReference type="EMBL" id="AP026708">
    <property type="protein sequence ID" value="BDQ35372.1"/>
    <property type="molecule type" value="Genomic_DNA"/>
</dbReference>
<name>A0ABN6RZ80_9BACT</name>
<keyword evidence="2" id="KW-1185">Reference proteome</keyword>
<proteinExistence type="predicted"/>
<protein>
    <submittedName>
        <fullName evidence="1">Uncharacterized protein</fullName>
    </submittedName>
</protein>
<accession>A0ABN6RZ80</accession>
<dbReference type="RefSeq" id="WP_264982261.1">
    <property type="nucleotide sequence ID" value="NZ_AP026708.1"/>
</dbReference>
<evidence type="ECO:0000313" key="2">
    <source>
        <dbReference type="Proteomes" id="UP001061361"/>
    </source>
</evidence>
<dbReference type="Proteomes" id="UP001061361">
    <property type="component" value="Chromosome"/>
</dbReference>
<organism evidence="1 2">
    <name type="scientific">Pseudodesulfovibrio portus</name>
    <dbReference type="NCBI Taxonomy" id="231439"/>
    <lineage>
        <taxon>Bacteria</taxon>
        <taxon>Pseudomonadati</taxon>
        <taxon>Thermodesulfobacteriota</taxon>
        <taxon>Desulfovibrionia</taxon>
        <taxon>Desulfovibrionales</taxon>
        <taxon>Desulfovibrionaceae</taxon>
    </lineage>
</organism>
<evidence type="ECO:0000313" key="1">
    <source>
        <dbReference type="EMBL" id="BDQ35372.1"/>
    </source>
</evidence>
<reference evidence="1" key="1">
    <citation type="submission" date="2022-08" db="EMBL/GenBank/DDBJ databases">
        <title>Genome Sequence of the sulphate-reducing bacterium, Pseudodesulfovibrio portus JCM14722.</title>
        <authorList>
            <person name="Kondo R."/>
            <person name="Kataoka T."/>
        </authorList>
    </citation>
    <scope>NUCLEOTIDE SEQUENCE</scope>
    <source>
        <strain evidence="1">JCM 14722</strain>
    </source>
</reference>
<gene>
    <name evidence="1" type="ORF">JCM14722_29140</name>
</gene>